<feature type="coiled-coil region" evidence="1">
    <location>
        <begin position="120"/>
        <end position="189"/>
    </location>
</feature>
<name>A0A6L2N428_TANCI</name>
<protein>
    <submittedName>
        <fullName evidence="2">Uncharacterized protein</fullName>
    </submittedName>
</protein>
<sequence>MNDDALARLVVNEMTVAEVQQRKAFIELKRREVECRERVIAAAEYRAQQDIRLYLQPYDHLTEEQRLTMDEIRAKIKAKYNLQKSILRMQDKLGNILGRNKLADDHKHLQQEHLGCAGKEAGLVDKLAAMEKEKDDLLDKNREQEERIKRLEEELASKSSSLIEAEGSVSELKGDLERLTVDLSQAEIVRHNYVQQLLPTAFQRLLSSNEYKKSLSDVFNQAIAAGWSEGVKIERTQEEAEAILATAADCDPSCKDTFMSAFETLFSRSYPYVEKLTESFRLPLGDLQNMWPEGTGPTLSGNAAESP</sequence>
<dbReference type="EMBL" id="BKCJ010008177">
    <property type="protein sequence ID" value="GEU80940.1"/>
    <property type="molecule type" value="Genomic_DNA"/>
</dbReference>
<evidence type="ECO:0000313" key="2">
    <source>
        <dbReference type="EMBL" id="GEU80940.1"/>
    </source>
</evidence>
<keyword evidence="1" id="KW-0175">Coiled coil</keyword>
<comment type="caution">
    <text evidence="2">The sequence shown here is derived from an EMBL/GenBank/DDBJ whole genome shotgun (WGS) entry which is preliminary data.</text>
</comment>
<dbReference type="AlphaFoldDB" id="A0A6L2N428"/>
<proteinExistence type="predicted"/>
<accession>A0A6L2N428</accession>
<gene>
    <name evidence="2" type="ORF">Tci_052918</name>
</gene>
<reference evidence="2" key="1">
    <citation type="journal article" date="2019" name="Sci. Rep.">
        <title>Draft genome of Tanacetum cinerariifolium, the natural source of mosquito coil.</title>
        <authorList>
            <person name="Yamashiro T."/>
            <person name="Shiraishi A."/>
            <person name="Satake H."/>
            <person name="Nakayama K."/>
        </authorList>
    </citation>
    <scope>NUCLEOTIDE SEQUENCE</scope>
</reference>
<evidence type="ECO:0000256" key="1">
    <source>
        <dbReference type="SAM" id="Coils"/>
    </source>
</evidence>
<organism evidence="2">
    <name type="scientific">Tanacetum cinerariifolium</name>
    <name type="common">Dalmatian daisy</name>
    <name type="synonym">Chrysanthemum cinerariifolium</name>
    <dbReference type="NCBI Taxonomy" id="118510"/>
    <lineage>
        <taxon>Eukaryota</taxon>
        <taxon>Viridiplantae</taxon>
        <taxon>Streptophyta</taxon>
        <taxon>Embryophyta</taxon>
        <taxon>Tracheophyta</taxon>
        <taxon>Spermatophyta</taxon>
        <taxon>Magnoliopsida</taxon>
        <taxon>eudicotyledons</taxon>
        <taxon>Gunneridae</taxon>
        <taxon>Pentapetalae</taxon>
        <taxon>asterids</taxon>
        <taxon>campanulids</taxon>
        <taxon>Asterales</taxon>
        <taxon>Asteraceae</taxon>
        <taxon>Asteroideae</taxon>
        <taxon>Anthemideae</taxon>
        <taxon>Anthemidinae</taxon>
        <taxon>Tanacetum</taxon>
    </lineage>
</organism>